<reference evidence="9" key="1">
    <citation type="submission" date="2018-05" db="EMBL/GenBank/DDBJ databases">
        <title>Draft genome of Mucuna pruriens seed.</title>
        <authorList>
            <person name="Nnadi N.E."/>
            <person name="Vos R."/>
            <person name="Hasami M.H."/>
            <person name="Devisetty U.K."/>
            <person name="Aguiy J.C."/>
        </authorList>
    </citation>
    <scope>NUCLEOTIDE SEQUENCE [LARGE SCALE GENOMIC DNA]</scope>
    <source>
        <strain evidence="9">JCA_2017</strain>
    </source>
</reference>
<keyword evidence="5" id="KW-0378">Hydrolase</keyword>
<protein>
    <recommendedName>
        <fullName evidence="8">Reverse transcriptase RNase H-like domain-containing protein</fullName>
    </recommendedName>
</protein>
<keyword evidence="3" id="KW-0540">Nuclease</keyword>
<dbReference type="EMBL" id="QJKJ01009564">
    <property type="protein sequence ID" value="RDX76267.1"/>
    <property type="molecule type" value="Genomic_DNA"/>
</dbReference>
<keyword evidence="4" id="KW-0255">Endonuclease</keyword>
<sequence>MCYASNLALKEVLAYAFCTLGSAQANYTTTKNELLVIVFALNKICSYFLGFKIIVFFDHATLKFLLFAGCFSFKNLIERLETKVPEASKSLKDAKYYVWDDPYLWKFCCDHVDIMDCTRLPTRYWIMGFIGPPFSRMPTTSLPPMCSAKE</sequence>
<evidence type="ECO:0000256" key="4">
    <source>
        <dbReference type="ARBA" id="ARBA00022759"/>
    </source>
</evidence>
<gene>
    <name evidence="9" type="ORF">CR513_43759</name>
</gene>
<dbReference type="Proteomes" id="UP000257109">
    <property type="component" value="Unassembled WGS sequence"/>
</dbReference>
<feature type="domain" description="Reverse transcriptase RNase H-like" evidence="8">
    <location>
        <begin position="10"/>
        <end position="67"/>
    </location>
</feature>
<evidence type="ECO:0000313" key="9">
    <source>
        <dbReference type="EMBL" id="RDX76267.1"/>
    </source>
</evidence>
<evidence type="ECO:0000256" key="2">
    <source>
        <dbReference type="ARBA" id="ARBA00022695"/>
    </source>
</evidence>
<keyword evidence="7" id="KW-0812">Transmembrane</keyword>
<dbReference type="InterPro" id="IPR041373">
    <property type="entry name" value="RT_RNaseH"/>
</dbReference>
<keyword evidence="1" id="KW-0808">Transferase</keyword>
<dbReference type="InterPro" id="IPR043502">
    <property type="entry name" value="DNA/RNA_pol_sf"/>
</dbReference>
<dbReference type="Pfam" id="PF17917">
    <property type="entry name" value="RT_RNaseH"/>
    <property type="match status" value="1"/>
</dbReference>
<comment type="caution">
    <text evidence="9">The sequence shown here is derived from an EMBL/GenBank/DDBJ whole genome shotgun (WGS) entry which is preliminary data.</text>
</comment>
<evidence type="ECO:0000256" key="3">
    <source>
        <dbReference type="ARBA" id="ARBA00022722"/>
    </source>
</evidence>
<evidence type="ECO:0000259" key="8">
    <source>
        <dbReference type="Pfam" id="PF17917"/>
    </source>
</evidence>
<evidence type="ECO:0000256" key="7">
    <source>
        <dbReference type="SAM" id="Phobius"/>
    </source>
</evidence>
<dbReference type="GO" id="GO:0003964">
    <property type="term" value="F:RNA-directed DNA polymerase activity"/>
    <property type="evidence" value="ECO:0007669"/>
    <property type="project" value="UniProtKB-KW"/>
</dbReference>
<accession>A0A371FD94</accession>
<evidence type="ECO:0000256" key="5">
    <source>
        <dbReference type="ARBA" id="ARBA00022801"/>
    </source>
</evidence>
<keyword evidence="6" id="KW-0695">RNA-directed DNA polymerase</keyword>
<dbReference type="GO" id="GO:0016787">
    <property type="term" value="F:hydrolase activity"/>
    <property type="evidence" value="ECO:0007669"/>
    <property type="project" value="UniProtKB-KW"/>
</dbReference>
<keyword evidence="2" id="KW-0548">Nucleotidyltransferase</keyword>
<dbReference type="GO" id="GO:0004519">
    <property type="term" value="F:endonuclease activity"/>
    <property type="evidence" value="ECO:0007669"/>
    <property type="project" value="UniProtKB-KW"/>
</dbReference>
<keyword evidence="7" id="KW-1133">Transmembrane helix</keyword>
<dbReference type="SUPFAM" id="SSF56672">
    <property type="entry name" value="DNA/RNA polymerases"/>
    <property type="match status" value="1"/>
</dbReference>
<feature type="transmembrane region" description="Helical" evidence="7">
    <location>
        <begin position="35"/>
        <end position="57"/>
    </location>
</feature>
<name>A0A371FD94_MUCPR</name>
<evidence type="ECO:0000256" key="1">
    <source>
        <dbReference type="ARBA" id="ARBA00022679"/>
    </source>
</evidence>
<evidence type="ECO:0000256" key="6">
    <source>
        <dbReference type="ARBA" id="ARBA00022918"/>
    </source>
</evidence>
<proteinExistence type="predicted"/>
<dbReference type="AlphaFoldDB" id="A0A371FD94"/>
<keyword evidence="10" id="KW-1185">Reference proteome</keyword>
<organism evidence="9 10">
    <name type="scientific">Mucuna pruriens</name>
    <name type="common">Velvet bean</name>
    <name type="synonym">Dolichos pruriens</name>
    <dbReference type="NCBI Taxonomy" id="157652"/>
    <lineage>
        <taxon>Eukaryota</taxon>
        <taxon>Viridiplantae</taxon>
        <taxon>Streptophyta</taxon>
        <taxon>Embryophyta</taxon>
        <taxon>Tracheophyta</taxon>
        <taxon>Spermatophyta</taxon>
        <taxon>Magnoliopsida</taxon>
        <taxon>eudicotyledons</taxon>
        <taxon>Gunneridae</taxon>
        <taxon>Pentapetalae</taxon>
        <taxon>rosids</taxon>
        <taxon>fabids</taxon>
        <taxon>Fabales</taxon>
        <taxon>Fabaceae</taxon>
        <taxon>Papilionoideae</taxon>
        <taxon>50 kb inversion clade</taxon>
        <taxon>NPAAA clade</taxon>
        <taxon>indigoferoid/millettioid clade</taxon>
        <taxon>Phaseoleae</taxon>
        <taxon>Mucuna</taxon>
    </lineage>
</organism>
<feature type="non-terminal residue" evidence="9">
    <location>
        <position position="1"/>
    </location>
</feature>
<keyword evidence="7" id="KW-0472">Membrane</keyword>
<evidence type="ECO:0000313" key="10">
    <source>
        <dbReference type="Proteomes" id="UP000257109"/>
    </source>
</evidence>